<evidence type="ECO:0000259" key="1">
    <source>
        <dbReference type="Pfam" id="PF05272"/>
    </source>
</evidence>
<dbReference type="InterPro" id="IPR007936">
    <property type="entry name" value="VapE-like_dom"/>
</dbReference>
<evidence type="ECO:0000313" key="2">
    <source>
        <dbReference type="EMBL" id="GLQ59616.1"/>
    </source>
</evidence>
<proteinExistence type="predicted"/>
<accession>A0ABQ5WHH6</accession>
<name>A0ABQ5WHH6_GLUJA</name>
<sequence length="415" mass="46530">MTSLAYFRQTLPATAGGVPQLVKNRDDKPVPNLANCCLLTSKTFPDTFRFNEFTGRTEVHHPLPSPVTGQPMAQDAPRELTDSDYTAVSAALARSHGLSFSVQQVSAAIQATAEENSYHPIREYLDGLEWDGVPRLEHWLHDFLGAEQSDYVAGIGRLFMIAMVARVMKPGCKMDYTLILEGAQGLRKSTACRVLAGGRYFSDNLPPIKDANKDLSQHLSGKWLIEMAELSATSRADCEALKAFLTRTEEAYRPAYGRTEVRQPRQCVFIGTTNRTEYLRDSSGDRRFWPVKCGVSGEPCDIDGLRAARDQLFAEAYLAYLDGEAWWPSAEFEVEHIRPEQAKRYDDHPWLGTLETHFRTHPDMKEVTVSGLLNVPIGKTAAGHADKATVRECLQKLGWVHRRTGQQSDRWVLEN</sequence>
<protein>
    <recommendedName>
        <fullName evidence="1">Virulence-associated protein E-like domain-containing protein</fullName>
    </recommendedName>
</protein>
<reference evidence="3" key="1">
    <citation type="journal article" date="2019" name="Int. J. Syst. Evol. Microbiol.">
        <title>The Global Catalogue of Microorganisms (GCM) 10K type strain sequencing project: providing services to taxonomists for standard genome sequencing and annotation.</title>
        <authorList>
            <consortium name="The Broad Institute Genomics Platform"/>
            <consortium name="The Broad Institute Genome Sequencing Center for Infectious Disease"/>
            <person name="Wu L."/>
            <person name="Ma J."/>
        </authorList>
    </citation>
    <scope>NUCLEOTIDE SEQUENCE [LARGE SCALE GENOMIC DNA]</scope>
    <source>
        <strain evidence="3">NBRC 3271</strain>
    </source>
</reference>
<evidence type="ECO:0000313" key="3">
    <source>
        <dbReference type="Proteomes" id="UP001156613"/>
    </source>
</evidence>
<dbReference type="Pfam" id="PF05272">
    <property type="entry name" value="VapE-like_dom"/>
    <property type="match status" value="1"/>
</dbReference>
<feature type="domain" description="Virulence-associated protein E-like" evidence="1">
    <location>
        <begin position="125"/>
        <end position="341"/>
    </location>
</feature>
<keyword evidence="3" id="KW-1185">Reference proteome</keyword>
<organism evidence="2 3">
    <name type="scientific">Gluconobacter japonicus</name>
    <dbReference type="NCBI Taxonomy" id="376620"/>
    <lineage>
        <taxon>Bacteria</taxon>
        <taxon>Pseudomonadati</taxon>
        <taxon>Pseudomonadota</taxon>
        <taxon>Alphaproteobacteria</taxon>
        <taxon>Acetobacterales</taxon>
        <taxon>Acetobacteraceae</taxon>
        <taxon>Gluconobacter</taxon>
    </lineage>
</organism>
<dbReference type="Proteomes" id="UP001156613">
    <property type="component" value="Unassembled WGS sequence"/>
</dbReference>
<dbReference type="PANTHER" id="PTHR34985:SF1">
    <property type="entry name" value="SLR0554 PROTEIN"/>
    <property type="match status" value="1"/>
</dbReference>
<comment type="caution">
    <text evidence="2">The sequence shown here is derived from an EMBL/GenBank/DDBJ whole genome shotgun (WGS) entry which is preliminary data.</text>
</comment>
<dbReference type="PANTHER" id="PTHR34985">
    <property type="entry name" value="SLR0554 PROTEIN"/>
    <property type="match status" value="1"/>
</dbReference>
<dbReference type="EMBL" id="BSNT01000043">
    <property type="protein sequence ID" value="GLQ59616.1"/>
    <property type="molecule type" value="Genomic_DNA"/>
</dbReference>
<gene>
    <name evidence="2" type="ORF">GCM10010937_14190</name>
</gene>